<proteinExistence type="predicted"/>
<name>X1E6E3_9ZZZZ</name>
<dbReference type="Gene3D" id="3.40.630.30">
    <property type="match status" value="1"/>
</dbReference>
<reference evidence="1" key="1">
    <citation type="journal article" date="2014" name="Front. Microbiol.">
        <title>High frequency of phylogenetically diverse reductive dehalogenase-homologous genes in deep subseafloor sedimentary metagenomes.</title>
        <authorList>
            <person name="Kawai M."/>
            <person name="Futagami T."/>
            <person name="Toyoda A."/>
            <person name="Takaki Y."/>
            <person name="Nishi S."/>
            <person name="Hori S."/>
            <person name="Arai W."/>
            <person name="Tsubouchi T."/>
            <person name="Morono Y."/>
            <person name="Uchiyama I."/>
            <person name="Ito T."/>
            <person name="Fujiyama A."/>
            <person name="Inagaki F."/>
            <person name="Takami H."/>
        </authorList>
    </citation>
    <scope>NUCLEOTIDE SEQUENCE</scope>
    <source>
        <strain evidence="1">Expedition CK06-06</strain>
    </source>
</reference>
<evidence type="ECO:0000313" key="1">
    <source>
        <dbReference type="EMBL" id="GAH12759.1"/>
    </source>
</evidence>
<comment type="caution">
    <text evidence="1">The sequence shown here is derived from an EMBL/GenBank/DDBJ whole genome shotgun (WGS) entry which is preliminary data.</text>
</comment>
<sequence>MFDWPLSYAGTKKWFEQQLLDNTRKNFVIVYKEPQMTIGITGIRNINIRHSKAQFYIVIGEKNF</sequence>
<accession>X1E6E3</accession>
<dbReference type="EMBL" id="BART01031290">
    <property type="protein sequence ID" value="GAH12759.1"/>
    <property type="molecule type" value="Genomic_DNA"/>
</dbReference>
<protein>
    <submittedName>
        <fullName evidence="1">Uncharacterized protein</fullName>
    </submittedName>
</protein>
<gene>
    <name evidence="1" type="ORF">S01H4_54381</name>
</gene>
<organism evidence="1">
    <name type="scientific">marine sediment metagenome</name>
    <dbReference type="NCBI Taxonomy" id="412755"/>
    <lineage>
        <taxon>unclassified sequences</taxon>
        <taxon>metagenomes</taxon>
        <taxon>ecological metagenomes</taxon>
    </lineage>
</organism>
<dbReference type="AlphaFoldDB" id="X1E6E3"/>